<feature type="coiled-coil region" evidence="1">
    <location>
        <begin position="32"/>
        <end position="148"/>
    </location>
</feature>
<sequence length="221" mass="25745">MSPHYSLHPELQKLVDDFTSVRMRTADLVKVFTDQELQLQTLQTKLKNANKDISAMKQIKNENDRLTRSYEQLKRDYDVLYSSNEKHRDELRKENRKQIQDLEVELRAARAKISEQSELHQKSITQIVVDYESKLRDANEKIRHLTQSRHETSEVRITEDNPFLFPKSLTTPRNVNKKWPELAVEIKSQGSATRGRGRGKGKGTGSKRKLFVSNNDIPMDI</sequence>
<dbReference type="OrthoDB" id="7685839at2759"/>
<organism evidence="4">
    <name type="scientific">Neodiprion lecontei</name>
    <name type="common">Redheaded pine sawfly</name>
    <dbReference type="NCBI Taxonomy" id="441921"/>
    <lineage>
        <taxon>Eukaryota</taxon>
        <taxon>Metazoa</taxon>
        <taxon>Ecdysozoa</taxon>
        <taxon>Arthropoda</taxon>
        <taxon>Hexapoda</taxon>
        <taxon>Insecta</taxon>
        <taxon>Pterygota</taxon>
        <taxon>Neoptera</taxon>
        <taxon>Endopterygota</taxon>
        <taxon>Hymenoptera</taxon>
        <taxon>Tenthredinoidea</taxon>
        <taxon>Diprionidae</taxon>
        <taxon>Diprioninae</taxon>
        <taxon>Neodiprion</taxon>
    </lineage>
</organism>
<dbReference type="InParanoid" id="A0A6J0BAG6"/>
<reference evidence="4" key="1">
    <citation type="submission" date="2025-08" db="UniProtKB">
        <authorList>
            <consortium name="RefSeq"/>
        </authorList>
    </citation>
    <scope>IDENTIFICATION</scope>
    <source>
        <tissue evidence="4">Thorax and Abdomen</tissue>
    </source>
</reference>
<dbReference type="AlphaFoldDB" id="A0A6J0BAG6"/>
<protein>
    <submittedName>
        <fullName evidence="4">Uncharacterized protein LOC107217606</fullName>
    </submittedName>
</protein>
<dbReference type="KEGG" id="nlo:107217606"/>
<accession>A0A6J0BAG6</accession>
<evidence type="ECO:0000313" key="4">
    <source>
        <dbReference type="RefSeq" id="XP_015510683.1"/>
    </source>
</evidence>
<gene>
    <name evidence="4" type="primary">LOC107217606</name>
</gene>
<proteinExistence type="predicted"/>
<dbReference type="Proteomes" id="UP000829291">
    <property type="component" value="Chromosome 5"/>
</dbReference>
<feature type="compositionally biased region" description="Basic residues" evidence="2">
    <location>
        <begin position="195"/>
        <end position="210"/>
    </location>
</feature>
<evidence type="ECO:0000313" key="3">
    <source>
        <dbReference type="Proteomes" id="UP000829291"/>
    </source>
</evidence>
<keyword evidence="1" id="KW-0175">Coiled coil</keyword>
<evidence type="ECO:0000256" key="2">
    <source>
        <dbReference type="SAM" id="MobiDB-lite"/>
    </source>
</evidence>
<feature type="compositionally biased region" description="Polar residues" evidence="2">
    <location>
        <begin position="212"/>
        <end position="221"/>
    </location>
</feature>
<keyword evidence="3" id="KW-1185">Reference proteome</keyword>
<dbReference type="GeneID" id="107217606"/>
<feature type="region of interest" description="Disordered" evidence="2">
    <location>
        <begin position="188"/>
        <end position="221"/>
    </location>
</feature>
<dbReference type="RefSeq" id="XP_015510683.1">
    <property type="nucleotide sequence ID" value="XM_015655197.2"/>
</dbReference>
<name>A0A6J0BAG6_NEOLC</name>
<evidence type="ECO:0000256" key="1">
    <source>
        <dbReference type="SAM" id="Coils"/>
    </source>
</evidence>